<keyword evidence="2" id="KW-1185">Reference proteome</keyword>
<evidence type="ECO:0000313" key="2">
    <source>
        <dbReference type="Proteomes" id="UP000633731"/>
    </source>
</evidence>
<comment type="caution">
    <text evidence="1">The sequence shown here is derived from an EMBL/GenBank/DDBJ whole genome shotgun (WGS) entry which is preliminary data.</text>
</comment>
<sequence length="130" mass="13918">MDEYSITPTLTIYFLACAASIVAGEAAALTLSKKRYGYLYITVFFLCTAPATVISQLFLYPHNGTLSGTGSLFTGGSALIGTVGAALIYATATWLTHDKKKGTFAALLSFIILSTMHYTYISNFFSPSLS</sequence>
<evidence type="ECO:0000313" key="1">
    <source>
        <dbReference type="EMBL" id="MBK4727600.1"/>
    </source>
</evidence>
<gene>
    <name evidence="1" type="ORF">JJL49_20425</name>
</gene>
<proteinExistence type="predicted"/>
<reference evidence="1" key="1">
    <citation type="submission" date="2021-01" db="EMBL/GenBank/DDBJ databases">
        <title>Draft genome of Pantoea agglomerans Eh 335.</title>
        <authorList>
            <person name="Emsley S.A."/>
            <person name="Oline D.K."/>
            <person name="Saw J.H."/>
            <person name="Ushijima B."/>
            <person name="Videau P."/>
            <person name="Koyack M.J."/>
        </authorList>
    </citation>
    <scope>NUCLEOTIDE SEQUENCE</scope>
    <source>
        <strain evidence="1">Eh 335</strain>
    </source>
</reference>
<organism evidence="1 2">
    <name type="scientific">Enterobacter agglomerans</name>
    <name type="common">Erwinia herbicola</name>
    <name type="synonym">Pantoea agglomerans</name>
    <dbReference type="NCBI Taxonomy" id="549"/>
    <lineage>
        <taxon>Bacteria</taxon>
        <taxon>Pseudomonadati</taxon>
        <taxon>Pseudomonadota</taxon>
        <taxon>Gammaproteobacteria</taxon>
        <taxon>Enterobacterales</taxon>
        <taxon>Erwiniaceae</taxon>
        <taxon>Pantoea</taxon>
        <taxon>Pantoea agglomerans group</taxon>
    </lineage>
</organism>
<name>A0ACC5RSE3_ENTAG</name>
<protein>
    <submittedName>
        <fullName evidence="1">Uncharacterized protein</fullName>
    </submittedName>
</protein>
<dbReference type="EMBL" id="JAEOXF010000016">
    <property type="protein sequence ID" value="MBK4727600.1"/>
    <property type="molecule type" value="Genomic_DNA"/>
</dbReference>
<dbReference type="Proteomes" id="UP000633731">
    <property type="component" value="Unassembled WGS sequence"/>
</dbReference>
<accession>A0ACC5RSE3</accession>